<dbReference type="PANTHER" id="PTHR30037">
    <property type="entry name" value="DNA-3-METHYLADENINE GLYCOSYLASE 1"/>
    <property type="match status" value="1"/>
</dbReference>
<reference evidence="11" key="1">
    <citation type="submission" date="2017-09" db="EMBL/GenBank/DDBJ databases">
        <title>FDA dAtabase for Regulatory Grade micrObial Sequences (FDA-ARGOS): Supporting development and validation of Infectious Disease Dx tests.</title>
        <authorList>
            <person name="Minogue T."/>
            <person name="Wolcott M."/>
            <person name="Wasieloski L."/>
            <person name="Aguilar W."/>
            <person name="Moore D."/>
            <person name="Tallon L."/>
            <person name="Sadzewicz L."/>
            <person name="Ott S."/>
            <person name="Zhao X."/>
            <person name="Nagaraj S."/>
            <person name="Vavikolanu K."/>
            <person name="Aluvathingal J."/>
            <person name="Nadendla S."/>
            <person name="Sichtig H."/>
        </authorList>
    </citation>
    <scope>NUCLEOTIDE SEQUENCE [LARGE SCALE GENOMIC DNA]</scope>
    <source>
        <strain evidence="11">FDAARGOS_404</strain>
    </source>
</reference>
<dbReference type="RefSeq" id="WP_032615856.1">
    <property type="nucleotide sequence ID" value="NZ_CP083630.1"/>
</dbReference>
<comment type="caution">
    <text evidence="10">The sequence shown here is derived from an EMBL/GenBank/DDBJ whole genome shotgun (WGS) entry which is preliminary data.</text>
</comment>
<keyword evidence="4 9" id="KW-0862">Zinc</keyword>
<dbReference type="GO" id="GO:0046872">
    <property type="term" value="F:metal ion binding"/>
    <property type="evidence" value="ECO:0007669"/>
    <property type="project" value="UniProtKB-KW"/>
</dbReference>
<sequence>MQRCGWVSQDPLYIAYHDTEWGVPETDGKNLFEMICLEGQQAGLSWITVLKKRENYRRAFHQFDPVLVAGMTTADVDRLVLDAGIIRHRGKIEAIIGNARAYLAMEENGERFCDFVWSFVDNTPQVTQAATLAGIPTSTPASDALSKALKKRGFKFVGTTICYSFMQACGLVNDHVTSCYCHPGGQDDPQMAQ</sequence>
<dbReference type="EC" id="3.2.2.20" evidence="8"/>
<dbReference type="PANTHER" id="PTHR30037:SF4">
    <property type="entry name" value="DNA-3-METHYLADENINE GLYCOSYLASE I"/>
    <property type="match status" value="1"/>
</dbReference>
<evidence type="ECO:0000256" key="8">
    <source>
        <dbReference type="ARBA" id="ARBA00066766"/>
    </source>
</evidence>
<dbReference type="AlphaFoldDB" id="A0A855EUH0"/>
<feature type="binding site" evidence="9">
    <location>
        <position position="17"/>
    </location>
    <ligand>
        <name>Zn(2+)</name>
        <dbReference type="ChEBI" id="CHEBI:29105"/>
    </ligand>
</feature>
<evidence type="ECO:0000313" key="10">
    <source>
        <dbReference type="EMBL" id="PHH06757.1"/>
    </source>
</evidence>
<dbReference type="EMBL" id="PDLK01000002">
    <property type="protein sequence ID" value="PHH06757.1"/>
    <property type="molecule type" value="Genomic_DNA"/>
</dbReference>
<dbReference type="NCBIfam" id="NF007678">
    <property type="entry name" value="PRK10353.1"/>
    <property type="match status" value="1"/>
</dbReference>
<evidence type="ECO:0000256" key="4">
    <source>
        <dbReference type="ARBA" id="ARBA00022833"/>
    </source>
</evidence>
<organism evidence="10 11">
    <name type="scientific">Leclercia adecarboxylata</name>
    <dbReference type="NCBI Taxonomy" id="83655"/>
    <lineage>
        <taxon>Bacteria</taxon>
        <taxon>Pseudomonadati</taxon>
        <taxon>Pseudomonadota</taxon>
        <taxon>Gammaproteobacteria</taxon>
        <taxon>Enterobacterales</taxon>
        <taxon>Enterobacteriaceae</taxon>
        <taxon>Leclercia</taxon>
    </lineage>
</organism>
<dbReference type="GO" id="GO:0008725">
    <property type="term" value="F:DNA-3-methyladenine glycosylase activity"/>
    <property type="evidence" value="ECO:0007669"/>
    <property type="project" value="UniProtKB-EC"/>
</dbReference>
<evidence type="ECO:0000256" key="3">
    <source>
        <dbReference type="ARBA" id="ARBA00022801"/>
    </source>
</evidence>
<dbReference type="GO" id="GO:0006284">
    <property type="term" value="P:base-excision repair"/>
    <property type="evidence" value="ECO:0007669"/>
    <property type="project" value="InterPro"/>
</dbReference>
<feature type="binding site" evidence="9">
    <location>
        <position position="175"/>
    </location>
    <ligand>
        <name>Zn(2+)</name>
        <dbReference type="ChEBI" id="CHEBI:29105"/>
    </ligand>
</feature>
<name>A0A855EUH0_9ENTR</name>
<feature type="binding site" evidence="9">
    <location>
        <position position="179"/>
    </location>
    <ligand>
        <name>Zn(2+)</name>
        <dbReference type="ChEBI" id="CHEBI:29105"/>
    </ligand>
</feature>
<dbReference type="InterPro" id="IPR004597">
    <property type="entry name" value="Tag"/>
</dbReference>
<keyword evidence="3" id="KW-0378">Hydrolase</keyword>
<dbReference type="NCBIfam" id="TIGR00624">
    <property type="entry name" value="tag"/>
    <property type="match status" value="1"/>
</dbReference>
<keyword evidence="5" id="KW-0234">DNA repair</keyword>
<evidence type="ECO:0000256" key="5">
    <source>
        <dbReference type="ARBA" id="ARBA00023204"/>
    </source>
</evidence>
<evidence type="ECO:0000256" key="9">
    <source>
        <dbReference type="PIRSR" id="PIRSR604597-1"/>
    </source>
</evidence>
<dbReference type="InterPro" id="IPR052891">
    <property type="entry name" value="DNA-3mA_glycosylase"/>
</dbReference>
<keyword evidence="1 9" id="KW-0479">Metal-binding</keyword>
<keyword evidence="2" id="KW-0227">DNA damage</keyword>
<dbReference type="Proteomes" id="UP000222768">
    <property type="component" value="Unassembled WGS sequence"/>
</dbReference>
<feature type="binding site" evidence="9">
    <location>
        <position position="4"/>
    </location>
    <ligand>
        <name>Zn(2+)</name>
        <dbReference type="ChEBI" id="CHEBI:29105"/>
    </ligand>
</feature>
<evidence type="ECO:0000256" key="1">
    <source>
        <dbReference type="ARBA" id="ARBA00022723"/>
    </source>
</evidence>
<dbReference type="Pfam" id="PF03352">
    <property type="entry name" value="Adenine_glyco"/>
    <property type="match status" value="1"/>
</dbReference>
<dbReference type="InterPro" id="IPR011257">
    <property type="entry name" value="DNA_glycosylase"/>
</dbReference>
<comment type="function">
    <text evidence="7">Hydrolysis of the deoxyribose N-glycosidic bond to excise 3-methyladenine from the damaged DNA polymer formed by alkylation lesions.</text>
</comment>
<evidence type="ECO:0000256" key="6">
    <source>
        <dbReference type="ARBA" id="ARBA00052558"/>
    </source>
</evidence>
<dbReference type="InterPro" id="IPR005019">
    <property type="entry name" value="Adenine_glyco"/>
</dbReference>
<gene>
    <name evidence="10" type="ORF">CRX53_23855</name>
</gene>
<evidence type="ECO:0000313" key="11">
    <source>
        <dbReference type="Proteomes" id="UP000222768"/>
    </source>
</evidence>
<evidence type="ECO:0000256" key="7">
    <source>
        <dbReference type="ARBA" id="ARBA00057608"/>
    </source>
</evidence>
<accession>A0A855EUH0</accession>
<proteinExistence type="predicted"/>
<dbReference type="SUPFAM" id="SSF48150">
    <property type="entry name" value="DNA-glycosylase"/>
    <property type="match status" value="1"/>
</dbReference>
<dbReference type="FunFam" id="1.10.340.30:FF:000009">
    <property type="entry name" value="DNA-3-methyladenine glycosylase I"/>
    <property type="match status" value="1"/>
</dbReference>
<dbReference type="Gene3D" id="1.10.340.30">
    <property type="entry name" value="Hypothetical protein, domain 2"/>
    <property type="match status" value="1"/>
</dbReference>
<protein>
    <recommendedName>
        <fullName evidence="8">DNA-3-methyladenine glycosylase I</fullName>
        <ecNumber evidence="8">3.2.2.20</ecNumber>
    </recommendedName>
</protein>
<evidence type="ECO:0000256" key="2">
    <source>
        <dbReference type="ARBA" id="ARBA00022763"/>
    </source>
</evidence>
<comment type="catalytic activity">
    <reaction evidence="6">
        <text>Hydrolysis of alkylated DNA, releasing 3-methyladenine.</text>
        <dbReference type="EC" id="3.2.2.20"/>
    </reaction>
</comment>